<protein>
    <recommendedName>
        <fullName evidence="2">chitinase</fullName>
        <ecNumber evidence="2">3.2.1.14</ecNumber>
    </recommendedName>
</protein>
<dbReference type="InterPro" id="IPR050314">
    <property type="entry name" value="Glycosyl_Hydrlase_18"/>
</dbReference>
<evidence type="ECO:0000256" key="1">
    <source>
        <dbReference type="ARBA" id="ARBA00000822"/>
    </source>
</evidence>
<dbReference type="Gene3D" id="3.20.20.80">
    <property type="entry name" value="Glycosidases"/>
    <property type="match status" value="1"/>
</dbReference>
<keyword evidence="6" id="KW-0624">Polysaccharide degradation</keyword>
<name>A0AB37IK32_ENTHR</name>
<proteinExistence type="predicted"/>
<dbReference type="SUPFAM" id="SSF51055">
    <property type="entry name" value="Carbohydrate binding domain"/>
    <property type="match status" value="1"/>
</dbReference>
<dbReference type="EMBL" id="LESJ01000005">
    <property type="protein sequence ID" value="RBT68358.1"/>
    <property type="molecule type" value="Genomic_DNA"/>
</dbReference>
<dbReference type="SMART" id="SM00495">
    <property type="entry name" value="ChtBD3"/>
    <property type="match status" value="1"/>
</dbReference>
<dbReference type="Gene3D" id="2.60.40.10">
    <property type="entry name" value="Immunoglobulins"/>
    <property type="match status" value="1"/>
</dbReference>
<dbReference type="PANTHER" id="PTHR11177:SF317">
    <property type="entry name" value="CHITINASE 12-RELATED"/>
    <property type="match status" value="1"/>
</dbReference>
<dbReference type="Pfam" id="PF02839">
    <property type="entry name" value="CBM_5_12"/>
    <property type="match status" value="1"/>
</dbReference>
<keyword evidence="8" id="KW-0732">Signal</keyword>
<dbReference type="InterPro" id="IPR001223">
    <property type="entry name" value="Glyco_hydro18_cat"/>
</dbReference>
<dbReference type="GO" id="GO:0008061">
    <property type="term" value="F:chitin binding"/>
    <property type="evidence" value="ECO:0007669"/>
    <property type="project" value="InterPro"/>
</dbReference>
<dbReference type="EC" id="3.2.1.14" evidence="2"/>
<dbReference type="InterPro" id="IPR017853">
    <property type="entry name" value="GH"/>
</dbReference>
<dbReference type="GO" id="GO:0030246">
    <property type="term" value="F:carbohydrate binding"/>
    <property type="evidence" value="ECO:0007669"/>
    <property type="project" value="InterPro"/>
</dbReference>
<evidence type="ECO:0000313" key="12">
    <source>
        <dbReference type="Proteomes" id="UP000253498"/>
    </source>
</evidence>
<evidence type="ECO:0000256" key="2">
    <source>
        <dbReference type="ARBA" id="ARBA00012729"/>
    </source>
</evidence>
<dbReference type="SMART" id="SM00636">
    <property type="entry name" value="Glyco_18"/>
    <property type="match status" value="1"/>
</dbReference>
<dbReference type="PANTHER" id="PTHR11177">
    <property type="entry name" value="CHITINASE"/>
    <property type="match status" value="1"/>
</dbReference>
<feature type="domain" description="Fibronectin type-III" evidence="9">
    <location>
        <begin position="634"/>
        <end position="719"/>
    </location>
</feature>
<dbReference type="InterPro" id="IPR036116">
    <property type="entry name" value="FN3_sf"/>
</dbReference>
<feature type="domain" description="GH18" evidence="10">
    <location>
        <begin position="45"/>
        <end position="465"/>
    </location>
</feature>
<evidence type="ECO:0000256" key="4">
    <source>
        <dbReference type="ARBA" id="ARBA00023024"/>
    </source>
</evidence>
<evidence type="ECO:0000259" key="10">
    <source>
        <dbReference type="PROSITE" id="PS51910"/>
    </source>
</evidence>
<comment type="catalytic activity">
    <reaction evidence="1">
        <text>Random endo-hydrolysis of N-acetyl-beta-D-glucosaminide (1-&gt;4)-beta-linkages in chitin and chitodextrins.</text>
        <dbReference type="EC" id="3.2.1.14"/>
    </reaction>
</comment>
<feature type="region of interest" description="Disordered" evidence="7">
    <location>
        <begin position="608"/>
        <end position="637"/>
    </location>
</feature>
<dbReference type="GO" id="GO:0005576">
    <property type="term" value="C:extracellular region"/>
    <property type="evidence" value="ECO:0007669"/>
    <property type="project" value="InterPro"/>
</dbReference>
<dbReference type="PROSITE" id="PS51910">
    <property type="entry name" value="GH18_2"/>
    <property type="match status" value="1"/>
</dbReference>
<dbReference type="InterPro" id="IPR036573">
    <property type="entry name" value="CBM_sf_5/12"/>
</dbReference>
<dbReference type="CDD" id="cd12215">
    <property type="entry name" value="ChiC_BD"/>
    <property type="match status" value="1"/>
</dbReference>
<dbReference type="GO" id="GO:0008843">
    <property type="term" value="F:endochitinase activity"/>
    <property type="evidence" value="ECO:0007669"/>
    <property type="project" value="UniProtKB-EC"/>
</dbReference>
<dbReference type="InterPro" id="IPR003961">
    <property type="entry name" value="FN3_dom"/>
</dbReference>
<evidence type="ECO:0000256" key="6">
    <source>
        <dbReference type="ARBA" id="ARBA00023326"/>
    </source>
</evidence>
<comment type="caution">
    <text evidence="11">The sequence shown here is derived from an EMBL/GenBank/DDBJ whole genome shotgun (WGS) entry which is preliminary data.</text>
</comment>
<dbReference type="CDD" id="cd06548">
    <property type="entry name" value="GH18_chitinase"/>
    <property type="match status" value="1"/>
</dbReference>
<dbReference type="Gene3D" id="3.10.50.10">
    <property type="match status" value="1"/>
</dbReference>
<keyword evidence="3" id="KW-0378">Hydrolase</keyword>
<gene>
    <name evidence="11" type="ORF">EB03_01485</name>
</gene>
<evidence type="ECO:0000313" key="11">
    <source>
        <dbReference type="EMBL" id="RBT68358.1"/>
    </source>
</evidence>
<keyword evidence="4" id="KW-0146">Chitin degradation</keyword>
<evidence type="ECO:0000256" key="5">
    <source>
        <dbReference type="ARBA" id="ARBA00023277"/>
    </source>
</evidence>
<evidence type="ECO:0000256" key="7">
    <source>
        <dbReference type="SAM" id="MobiDB-lite"/>
    </source>
</evidence>
<dbReference type="RefSeq" id="WP_096710053.1">
    <property type="nucleotide sequence ID" value="NZ_JBFCRC010000024.1"/>
</dbReference>
<dbReference type="InterPro" id="IPR011583">
    <property type="entry name" value="Chitinase_II/V-like_cat"/>
</dbReference>
<organism evidence="11 12">
    <name type="scientific">Enterococcus hirae</name>
    <dbReference type="NCBI Taxonomy" id="1354"/>
    <lineage>
        <taxon>Bacteria</taxon>
        <taxon>Bacillati</taxon>
        <taxon>Bacillota</taxon>
        <taxon>Bacilli</taxon>
        <taxon>Lactobacillales</taxon>
        <taxon>Enterococcaceae</taxon>
        <taxon>Enterococcus</taxon>
    </lineage>
</organism>
<dbReference type="AlphaFoldDB" id="A0AB37IK32"/>
<evidence type="ECO:0000256" key="3">
    <source>
        <dbReference type="ARBA" id="ARBA00022801"/>
    </source>
</evidence>
<dbReference type="PROSITE" id="PS50853">
    <property type="entry name" value="FN3"/>
    <property type="match status" value="1"/>
</dbReference>
<dbReference type="SUPFAM" id="SSF51445">
    <property type="entry name" value="(Trans)glycosidases"/>
    <property type="match status" value="1"/>
</dbReference>
<evidence type="ECO:0000259" key="9">
    <source>
        <dbReference type="PROSITE" id="PS50853"/>
    </source>
</evidence>
<dbReference type="CDD" id="cd00063">
    <property type="entry name" value="FN3"/>
    <property type="match status" value="1"/>
</dbReference>
<dbReference type="Proteomes" id="UP000253498">
    <property type="component" value="Unassembled WGS sequence"/>
</dbReference>
<dbReference type="SUPFAM" id="SSF54556">
    <property type="entry name" value="Chitinase insertion domain"/>
    <property type="match status" value="1"/>
</dbReference>
<dbReference type="Gene3D" id="2.10.10.20">
    <property type="entry name" value="Carbohydrate-binding module superfamily 5/12"/>
    <property type="match status" value="1"/>
</dbReference>
<keyword evidence="5" id="KW-0119">Carbohydrate metabolism</keyword>
<accession>A0AB37IK32</accession>
<dbReference type="Pfam" id="PF00704">
    <property type="entry name" value="Glyco_hydro_18"/>
    <property type="match status" value="1"/>
</dbReference>
<reference evidence="11 12" key="1">
    <citation type="submission" date="2015-06" db="EMBL/GenBank/DDBJ databases">
        <title>The Genome Sequence of Enterococcus hirae 88EA1.</title>
        <authorList>
            <consortium name="The Broad Institute Genomics Platform"/>
            <consortium name="The Broad Institute Genome Sequencing Center for Infectious Disease"/>
            <person name="Earl A.M."/>
            <person name="Van Tyne D."/>
            <person name="Lebreton F."/>
            <person name="Saavedra J.T."/>
            <person name="Gilmore M.S."/>
            <person name="Manson McGuire A."/>
            <person name="Clock S."/>
            <person name="Crupain M."/>
            <person name="Rangan U."/>
            <person name="Young S."/>
            <person name="Abouelleil A."/>
            <person name="Cao P."/>
            <person name="Chapman S.B."/>
            <person name="Griggs A."/>
            <person name="Priest M."/>
            <person name="Shea T."/>
            <person name="Wortman J."/>
            <person name="Nusbaum C."/>
            <person name="Birren B."/>
        </authorList>
    </citation>
    <scope>NUCLEOTIDE SEQUENCE [LARGE SCALE GENOMIC DNA]</scope>
    <source>
        <strain evidence="11 12">88EA1</strain>
    </source>
</reference>
<dbReference type="InterPro" id="IPR013783">
    <property type="entry name" value="Ig-like_fold"/>
</dbReference>
<dbReference type="SMART" id="SM00060">
    <property type="entry name" value="FN3"/>
    <property type="match status" value="1"/>
</dbReference>
<sequence length="770" mass="85077">MKKFKKISLAAMLFSSVISLTTPLFSHKEHVHAEEAQEITKKASYRNVMYYGDWSIWGGEQEFYPKDIAADQLTHLNYAFLDFDSNGELKFTDKEAAVGVPAGEAEVGWGNAASGLLNALQNLRGQNKNLKIGVSLGGWSKSGDFSEVAASPAKRKKLVENITKFLKYTNMDFVDIDWEYPADVREPDRVDNKNDEGTPNAKPEDKENYILLLKDIRAAIDKQGVELGKTYELSVALPASQGMLDKGIDIKQLFEVVDFANMMTYDMNGAWSATSGHHTALYGNPNDPNYANGLSVDQTVRFLKEHGAPSEKIVIGAAFYTRGWNEVAKGTDPNTPGLFQPAEKSNKDADQTPTYDADNEHSLALGDGGRAGGVWSYRNIDELKTKIPTLKEYWDDTAKAPFLYSEVSKEFFTYDNVKSINYKTQYVKEHELGGVISWMQSQDKPTTSTKRDELTKAIKNGLFGTEKLPEHKIVSSDLNVEVGISTYSENSSKGYELVIKNKETLNENSDVLSAIESSHKTIKLPRYTLALNSNEILSSGDYKAGEVSTSNGTVTIDLSGVYEGKELKPGETYTFRLKSNATDVSVDHIASINLAQRITKAGIDISQQTIYGEDSTNPTPTPTPDPEDKEAPSIPTDLTASNVTETSVTLNWTASTDNKGVAGYYVYRDGQQVGQTATTNYIDKYLMAGSTYIYTVKAFDHSGNVSEHSQPLSVTTLDSTSSSKYEAWSATNIYKAGDKVSHKGQNYQAKWWTSGEEPGTEQWGPWELID</sequence>
<dbReference type="InterPro" id="IPR003610">
    <property type="entry name" value="CBM5/12"/>
</dbReference>
<feature type="signal peptide" evidence="8">
    <location>
        <begin position="1"/>
        <end position="21"/>
    </location>
</feature>
<dbReference type="GO" id="GO:0000272">
    <property type="term" value="P:polysaccharide catabolic process"/>
    <property type="evidence" value="ECO:0007669"/>
    <property type="project" value="UniProtKB-KW"/>
</dbReference>
<dbReference type="InterPro" id="IPR029070">
    <property type="entry name" value="Chitinase_insertion_sf"/>
</dbReference>
<dbReference type="Pfam" id="PF00041">
    <property type="entry name" value="fn3"/>
    <property type="match status" value="1"/>
</dbReference>
<feature type="region of interest" description="Disordered" evidence="7">
    <location>
        <begin position="330"/>
        <end position="364"/>
    </location>
</feature>
<feature type="chain" id="PRO_5044311844" description="chitinase" evidence="8">
    <location>
        <begin position="22"/>
        <end position="770"/>
    </location>
</feature>
<evidence type="ECO:0000256" key="8">
    <source>
        <dbReference type="SAM" id="SignalP"/>
    </source>
</evidence>
<dbReference type="CDD" id="cd20174">
    <property type="entry name" value="GH18_LinChi78-like_UFR"/>
    <property type="match status" value="1"/>
</dbReference>
<dbReference type="SUPFAM" id="SSF49265">
    <property type="entry name" value="Fibronectin type III"/>
    <property type="match status" value="1"/>
</dbReference>
<dbReference type="GO" id="GO:0006032">
    <property type="term" value="P:chitin catabolic process"/>
    <property type="evidence" value="ECO:0007669"/>
    <property type="project" value="UniProtKB-KW"/>
</dbReference>